<feature type="region of interest" description="Disordered" evidence="1">
    <location>
        <begin position="268"/>
        <end position="335"/>
    </location>
</feature>
<dbReference type="Proteomes" id="UP001472677">
    <property type="component" value="Unassembled WGS sequence"/>
</dbReference>
<dbReference type="Pfam" id="PF12146">
    <property type="entry name" value="Hydrolase_4"/>
    <property type="match status" value="1"/>
</dbReference>
<dbReference type="EMBL" id="JBBPBM010000109">
    <property type="protein sequence ID" value="KAK8507045.1"/>
    <property type="molecule type" value="Genomic_DNA"/>
</dbReference>
<feature type="domain" description="Serine aminopeptidase S33" evidence="2">
    <location>
        <begin position="70"/>
        <end position="175"/>
    </location>
</feature>
<dbReference type="PANTHER" id="PTHR12277:SF154">
    <property type="entry name" value="ALPHA_BETA-HYDROLASES SUPERFAMILY PROTEIN"/>
    <property type="match status" value="1"/>
</dbReference>
<organism evidence="3 4">
    <name type="scientific">Hibiscus sabdariffa</name>
    <name type="common">roselle</name>
    <dbReference type="NCBI Taxonomy" id="183260"/>
    <lineage>
        <taxon>Eukaryota</taxon>
        <taxon>Viridiplantae</taxon>
        <taxon>Streptophyta</taxon>
        <taxon>Embryophyta</taxon>
        <taxon>Tracheophyta</taxon>
        <taxon>Spermatophyta</taxon>
        <taxon>Magnoliopsida</taxon>
        <taxon>eudicotyledons</taxon>
        <taxon>Gunneridae</taxon>
        <taxon>Pentapetalae</taxon>
        <taxon>rosids</taxon>
        <taxon>malvids</taxon>
        <taxon>Malvales</taxon>
        <taxon>Malvaceae</taxon>
        <taxon>Malvoideae</taxon>
        <taxon>Hibiscus</taxon>
    </lineage>
</organism>
<comment type="caution">
    <text evidence="3">The sequence shown here is derived from an EMBL/GenBank/DDBJ whole genome shotgun (WGS) entry which is preliminary data.</text>
</comment>
<feature type="compositionally biased region" description="Polar residues" evidence="1">
    <location>
        <begin position="276"/>
        <end position="285"/>
    </location>
</feature>
<sequence length="404" mass="46774">MGGMTSSMAAKFAFFPPNPPSYKLIKDEATGMLLLDPFPHRENVDVLRLPTRRGNSIVAVYVRYPMATSTLLYSHGNAADIGQMYELFIELSIHLRVNLMGYDYSGYGQSSGKPSEQNTYADIEAAYKCLEENYGAKQENIILYGQSVGSGPTVDLAARLPRLRAVVLHSPILSGLRVMYPVKRSYWFDIYKNIDKISLVKCPVLIIHGTNDDVVDCSHGKQLWELCQEKYEPLWVKGGNHCDLELYPDYIRHLKKFISTVEKSPRRYASRKSTDGIEQSRQSTEYFEAPRRSIDRRDKPRKSTDTRDKPRKSTDTRDKPRKSTDTWDKPRKSIDRPEKLKVHEYNKFNNIDKLEKLKISLDQMERMERSRRSVEYFDKSRRSIDLQLEKGRKSVDWIDRIPAV</sequence>
<keyword evidence="4" id="KW-1185">Reference proteome</keyword>
<evidence type="ECO:0000313" key="3">
    <source>
        <dbReference type="EMBL" id="KAK8507045.1"/>
    </source>
</evidence>
<accession>A0ABR2BIR3</accession>
<reference evidence="3 4" key="1">
    <citation type="journal article" date="2024" name="G3 (Bethesda)">
        <title>Genome assembly of Hibiscus sabdariffa L. provides insights into metabolisms of medicinal natural products.</title>
        <authorList>
            <person name="Kim T."/>
        </authorList>
    </citation>
    <scope>NUCLEOTIDE SEQUENCE [LARGE SCALE GENOMIC DNA]</scope>
    <source>
        <strain evidence="3">TK-2024</strain>
        <tissue evidence="3">Old leaves</tissue>
    </source>
</reference>
<feature type="compositionally biased region" description="Basic and acidic residues" evidence="1">
    <location>
        <begin position="288"/>
        <end position="335"/>
    </location>
</feature>
<dbReference type="InterPro" id="IPR029058">
    <property type="entry name" value="AB_hydrolase_fold"/>
</dbReference>
<dbReference type="SUPFAM" id="SSF53474">
    <property type="entry name" value="alpha/beta-Hydrolases"/>
    <property type="match status" value="1"/>
</dbReference>
<evidence type="ECO:0000256" key="1">
    <source>
        <dbReference type="SAM" id="MobiDB-lite"/>
    </source>
</evidence>
<evidence type="ECO:0000259" key="2">
    <source>
        <dbReference type="Pfam" id="PF12146"/>
    </source>
</evidence>
<name>A0ABR2BIR3_9ROSI</name>
<dbReference type="InterPro" id="IPR022742">
    <property type="entry name" value="Hydrolase_4"/>
</dbReference>
<evidence type="ECO:0000313" key="4">
    <source>
        <dbReference type="Proteomes" id="UP001472677"/>
    </source>
</evidence>
<dbReference type="PANTHER" id="PTHR12277">
    <property type="entry name" value="ALPHA/BETA HYDROLASE DOMAIN-CONTAINING PROTEIN"/>
    <property type="match status" value="1"/>
</dbReference>
<protein>
    <recommendedName>
        <fullName evidence="2">Serine aminopeptidase S33 domain-containing protein</fullName>
    </recommendedName>
</protein>
<dbReference type="Gene3D" id="3.40.50.1820">
    <property type="entry name" value="alpha/beta hydrolase"/>
    <property type="match status" value="1"/>
</dbReference>
<gene>
    <name evidence="3" type="ORF">V6N12_008395</name>
</gene>
<proteinExistence type="predicted"/>